<evidence type="ECO:0008006" key="5">
    <source>
        <dbReference type="Google" id="ProtNLM"/>
    </source>
</evidence>
<feature type="chain" id="PRO_5034218578" description="Extracellular membrane protein CFEM domain-containing protein" evidence="2">
    <location>
        <begin position="22"/>
        <end position="185"/>
    </location>
</feature>
<reference evidence="3" key="2">
    <citation type="submission" date="2020-05" db="EMBL/GenBank/DDBJ databases">
        <authorList>
            <person name="Kim H.-S."/>
            <person name="Proctor R.H."/>
            <person name="Brown D.W."/>
        </authorList>
    </citation>
    <scope>NUCLEOTIDE SEQUENCE</scope>
    <source>
        <strain evidence="3">NRRL 22465</strain>
    </source>
</reference>
<evidence type="ECO:0000256" key="1">
    <source>
        <dbReference type="SAM" id="MobiDB-lite"/>
    </source>
</evidence>
<protein>
    <recommendedName>
        <fullName evidence="5">Extracellular membrane protein CFEM domain-containing protein</fullName>
    </recommendedName>
</protein>
<dbReference type="EMBL" id="JABEYC010000038">
    <property type="protein sequence ID" value="KAF4984017.1"/>
    <property type="molecule type" value="Genomic_DNA"/>
</dbReference>
<comment type="caution">
    <text evidence="3">The sequence shown here is derived from an EMBL/GenBank/DDBJ whole genome shotgun (WGS) entry which is preliminary data.</text>
</comment>
<evidence type="ECO:0000256" key="2">
    <source>
        <dbReference type="SAM" id="SignalP"/>
    </source>
</evidence>
<keyword evidence="2" id="KW-0732">Signal</keyword>
<feature type="region of interest" description="Disordered" evidence="1">
    <location>
        <begin position="27"/>
        <end position="58"/>
    </location>
</feature>
<reference evidence="3" key="1">
    <citation type="journal article" date="2020" name="BMC Genomics">
        <title>Correction to: Identification and distribution of gene clusters required for synthesis of sphingolipid metabolism inhibitors in diverse species of the filamentous fungus Fusarium.</title>
        <authorList>
            <person name="Kim H.S."/>
            <person name="Lohmar J.M."/>
            <person name="Busman M."/>
            <person name="Brown D.W."/>
            <person name="Naumann T.A."/>
            <person name="Divon H.H."/>
            <person name="Lysoe E."/>
            <person name="Uhlig S."/>
            <person name="Proctor R.H."/>
        </authorList>
    </citation>
    <scope>NUCLEOTIDE SEQUENCE</scope>
    <source>
        <strain evidence="3">NRRL 22465</strain>
    </source>
</reference>
<dbReference type="AlphaFoldDB" id="A0A8H4UUW6"/>
<dbReference type="OrthoDB" id="5105982at2759"/>
<evidence type="ECO:0000313" key="4">
    <source>
        <dbReference type="Proteomes" id="UP000635477"/>
    </source>
</evidence>
<organism evidence="3 4">
    <name type="scientific">Fusarium zealandicum</name>
    <dbReference type="NCBI Taxonomy" id="1053134"/>
    <lineage>
        <taxon>Eukaryota</taxon>
        <taxon>Fungi</taxon>
        <taxon>Dikarya</taxon>
        <taxon>Ascomycota</taxon>
        <taxon>Pezizomycotina</taxon>
        <taxon>Sordariomycetes</taxon>
        <taxon>Hypocreomycetidae</taxon>
        <taxon>Hypocreales</taxon>
        <taxon>Nectriaceae</taxon>
        <taxon>Fusarium</taxon>
        <taxon>Fusarium staphyleae species complex</taxon>
    </lineage>
</organism>
<proteinExistence type="predicted"/>
<keyword evidence="4" id="KW-1185">Reference proteome</keyword>
<dbReference type="Proteomes" id="UP000635477">
    <property type="component" value="Unassembled WGS sequence"/>
</dbReference>
<gene>
    <name evidence="3" type="ORF">FZEAL_722</name>
</gene>
<sequence length="185" mass="18897">MLSSNLLAGALAILSIGVVNAGPCRLSSGSTESTTLETTTTSTEASSETSIESSTATQSITSTDTSTITSAATTSQDMTLTSSYMSTSTFFPADLFPCTDDIDCYLGLSGCDDIRCGCVDLFCQSFGPDTTTSAAPATTTTATPDLTSCSTSDECLANMELCARDGLNACVCLDAVCVNVDPLPT</sequence>
<accession>A0A8H4UUW6</accession>
<feature type="signal peptide" evidence="2">
    <location>
        <begin position="1"/>
        <end position="21"/>
    </location>
</feature>
<evidence type="ECO:0000313" key="3">
    <source>
        <dbReference type="EMBL" id="KAF4984017.1"/>
    </source>
</evidence>
<name>A0A8H4UUW6_9HYPO</name>